<dbReference type="SUPFAM" id="SSF161098">
    <property type="entry name" value="MetI-like"/>
    <property type="match status" value="1"/>
</dbReference>
<feature type="transmembrane region" description="Helical" evidence="7">
    <location>
        <begin position="90"/>
        <end position="114"/>
    </location>
</feature>
<evidence type="ECO:0000256" key="1">
    <source>
        <dbReference type="ARBA" id="ARBA00004651"/>
    </source>
</evidence>
<dbReference type="AlphaFoldDB" id="A0A2J9PP29"/>
<feature type="transmembrane region" description="Helical" evidence="7">
    <location>
        <begin position="159"/>
        <end position="180"/>
    </location>
</feature>
<evidence type="ECO:0000313" key="9">
    <source>
        <dbReference type="EMBL" id="PNL92095.1"/>
    </source>
</evidence>
<feature type="transmembrane region" description="Helical" evidence="7">
    <location>
        <begin position="259"/>
        <end position="279"/>
    </location>
</feature>
<sequence length="295" mass="32611">MASTQANSIAVTNRNKQDQKYLMQQRVQQVGVIVLNVIMWLFMMFPLIYAVLMALKPSAELYDPNSILFPQNPTLTNFVQVFDIAPLGRYIVNSIIVATSVTLLQILTSLLAGFAFRFVNFKGSKLVYALILSTMMVPGEAVIISQFLMVSGWGLNDSIIVLILPFMASAFNIFLCTQALQNFPYEIYEAAKMDGCKDLRFVFEIMFPLLRPTLGSMAVQSFLAGWNMYMWPLLVTNNDNARTVQIGISMLNSVDSQSLVLMVAGVIISMIPSLAIFVIGSKNMVKGLTAGAVKG</sequence>
<proteinExistence type="inferred from homology"/>
<keyword evidence="2 7" id="KW-0813">Transport</keyword>
<dbReference type="PANTHER" id="PTHR43744">
    <property type="entry name" value="ABC TRANSPORTER PERMEASE PROTEIN MG189-RELATED-RELATED"/>
    <property type="match status" value="1"/>
</dbReference>
<evidence type="ECO:0000259" key="8">
    <source>
        <dbReference type="PROSITE" id="PS50928"/>
    </source>
</evidence>
<evidence type="ECO:0000256" key="5">
    <source>
        <dbReference type="ARBA" id="ARBA00022989"/>
    </source>
</evidence>
<protein>
    <submittedName>
        <fullName evidence="9">Carbohydrate ABC transporter permease</fullName>
    </submittedName>
</protein>
<dbReference type="InterPro" id="IPR000515">
    <property type="entry name" value="MetI-like"/>
</dbReference>
<dbReference type="Gene3D" id="1.10.3720.10">
    <property type="entry name" value="MetI-like"/>
    <property type="match status" value="1"/>
</dbReference>
<keyword evidence="3" id="KW-1003">Cell membrane</keyword>
<dbReference type="InterPro" id="IPR035906">
    <property type="entry name" value="MetI-like_sf"/>
</dbReference>
<evidence type="ECO:0000256" key="6">
    <source>
        <dbReference type="ARBA" id="ARBA00023136"/>
    </source>
</evidence>
<dbReference type="Proteomes" id="UP000192813">
    <property type="component" value="Unassembled WGS sequence"/>
</dbReference>
<feature type="transmembrane region" description="Helical" evidence="7">
    <location>
        <begin position="201"/>
        <end position="223"/>
    </location>
</feature>
<comment type="subcellular location">
    <subcellularLocation>
        <location evidence="1 7">Cell membrane</location>
        <topology evidence="1 7">Multi-pass membrane protein</topology>
    </subcellularLocation>
</comment>
<organism evidence="9 10">
    <name type="scientific">Aerococcus viridans</name>
    <dbReference type="NCBI Taxonomy" id="1377"/>
    <lineage>
        <taxon>Bacteria</taxon>
        <taxon>Bacillati</taxon>
        <taxon>Bacillota</taxon>
        <taxon>Bacilli</taxon>
        <taxon>Lactobacillales</taxon>
        <taxon>Aerococcaceae</taxon>
        <taxon>Aerococcus</taxon>
    </lineage>
</organism>
<evidence type="ECO:0000313" key="10">
    <source>
        <dbReference type="Proteomes" id="UP000192813"/>
    </source>
</evidence>
<gene>
    <name evidence="9" type="ORF">A6J77_007575</name>
</gene>
<evidence type="ECO:0000256" key="2">
    <source>
        <dbReference type="ARBA" id="ARBA00022448"/>
    </source>
</evidence>
<keyword evidence="6 7" id="KW-0472">Membrane</keyword>
<feature type="transmembrane region" description="Helical" evidence="7">
    <location>
        <begin position="126"/>
        <end position="147"/>
    </location>
</feature>
<reference evidence="10" key="1">
    <citation type="submission" date="2017-12" db="EMBL/GenBank/DDBJ databases">
        <title>FDA dAtabase for Regulatory Grade micrObial Sequences (FDA-ARGOS): Supporting development and validation of Infectious Disease Dx tests.</title>
        <authorList>
            <person name="Hoffmann M."/>
            <person name="Allard M."/>
            <person name="Evans P."/>
            <person name="Brown E."/>
            <person name="Tallon L."/>
            <person name="Sadzewicz L."/>
            <person name="Sengamalay N."/>
            <person name="Ott S."/>
            <person name="Godinez A."/>
            <person name="Nagaraj S."/>
            <person name="Vavikolanu K."/>
            <person name="Aluvathingal J."/>
            <person name="Nadendla S."/>
            <person name="Sichtig H."/>
        </authorList>
    </citation>
    <scope>NUCLEOTIDE SEQUENCE [LARGE SCALE GENOMIC DNA]</scope>
    <source>
        <strain evidence="10">FDAARGOS_249</strain>
    </source>
</reference>
<dbReference type="Pfam" id="PF00528">
    <property type="entry name" value="BPD_transp_1"/>
    <property type="match status" value="1"/>
</dbReference>
<keyword evidence="4 7" id="KW-0812">Transmembrane</keyword>
<feature type="transmembrane region" description="Helical" evidence="7">
    <location>
        <begin position="30"/>
        <end position="55"/>
    </location>
</feature>
<dbReference type="GO" id="GO:0005886">
    <property type="term" value="C:plasma membrane"/>
    <property type="evidence" value="ECO:0007669"/>
    <property type="project" value="UniProtKB-SubCell"/>
</dbReference>
<dbReference type="PROSITE" id="PS50928">
    <property type="entry name" value="ABC_TM1"/>
    <property type="match status" value="1"/>
</dbReference>
<dbReference type="PANTHER" id="PTHR43744:SF8">
    <property type="entry name" value="SN-GLYCEROL-3-PHOSPHATE TRANSPORT SYSTEM PERMEASE PROTEIN UGPE"/>
    <property type="match status" value="1"/>
</dbReference>
<dbReference type="EMBL" id="NBTM02000001">
    <property type="protein sequence ID" value="PNL92095.1"/>
    <property type="molecule type" value="Genomic_DNA"/>
</dbReference>
<comment type="similarity">
    <text evidence="7">Belongs to the binding-protein-dependent transport system permease family.</text>
</comment>
<accession>A0A2J9PP29</accession>
<evidence type="ECO:0000256" key="3">
    <source>
        <dbReference type="ARBA" id="ARBA00022475"/>
    </source>
</evidence>
<comment type="caution">
    <text evidence="9">The sequence shown here is derived from an EMBL/GenBank/DDBJ whole genome shotgun (WGS) entry which is preliminary data.</text>
</comment>
<evidence type="ECO:0000256" key="4">
    <source>
        <dbReference type="ARBA" id="ARBA00022692"/>
    </source>
</evidence>
<keyword evidence="5 7" id="KW-1133">Transmembrane helix</keyword>
<evidence type="ECO:0000256" key="7">
    <source>
        <dbReference type="RuleBase" id="RU363032"/>
    </source>
</evidence>
<dbReference type="GO" id="GO:0055085">
    <property type="term" value="P:transmembrane transport"/>
    <property type="evidence" value="ECO:0007669"/>
    <property type="project" value="InterPro"/>
</dbReference>
<dbReference type="RefSeq" id="WP_083069620.1">
    <property type="nucleotide sequence ID" value="NZ_JALXKY010000002.1"/>
</dbReference>
<feature type="domain" description="ABC transmembrane type-1" evidence="8">
    <location>
        <begin position="91"/>
        <end position="280"/>
    </location>
</feature>
<dbReference type="CDD" id="cd06261">
    <property type="entry name" value="TM_PBP2"/>
    <property type="match status" value="1"/>
</dbReference>
<name>A0A2J9PP29_9LACT</name>